<organism evidence="2 3">
    <name type="scientific">Desmophyllum pertusum</name>
    <dbReference type="NCBI Taxonomy" id="174260"/>
    <lineage>
        <taxon>Eukaryota</taxon>
        <taxon>Metazoa</taxon>
        <taxon>Cnidaria</taxon>
        <taxon>Anthozoa</taxon>
        <taxon>Hexacorallia</taxon>
        <taxon>Scleractinia</taxon>
        <taxon>Caryophylliina</taxon>
        <taxon>Caryophylliidae</taxon>
        <taxon>Desmophyllum</taxon>
    </lineage>
</organism>
<gene>
    <name evidence="2" type="ORF">OS493_010687</name>
</gene>
<sequence length="368" mass="42015">MLRKKFLLKNTAQRIVQQTCFLSHRKKTVRFRLYGDMFEISKRLEQANQAANPQEHLEEERVKAGRNAELSFASSLRLKSGLDSSSLFCCLRIPDRYQARKREIDVVVLSADGIFCIEVKCWSGTVTRSEDGSKWIQTRTKQISTNSFTTNHIEHENSMTETEIKARLLREYLSRKEVYLAEKLFHSRVVFCNANVELDENISNHSAVIKPSDHDKFIQSFSRGFLQSFPEAVVPSWISGKLSFSQLNQIRTILSSTGTWDVIQLNGGRQLYGDFRECAGVSLDRQKCEALLFSHQRSRTVGMAWAVFGYSPQVSVSLLERGGTGWIWNSYCASLKIPYNTDVVFRICGEEVDSKIPANDIERISISI</sequence>
<keyword evidence="3" id="KW-1185">Reference proteome</keyword>
<dbReference type="PROSITE" id="PS50965">
    <property type="entry name" value="NERD"/>
    <property type="match status" value="1"/>
</dbReference>
<dbReference type="InterPro" id="IPR011528">
    <property type="entry name" value="NERD"/>
</dbReference>
<dbReference type="PANTHER" id="PTHR35287:SF1">
    <property type="entry name" value="SI:ZFOS-911D5.4"/>
    <property type="match status" value="1"/>
</dbReference>
<evidence type="ECO:0000313" key="2">
    <source>
        <dbReference type="EMBL" id="KAJ7386282.1"/>
    </source>
</evidence>
<reference evidence="2" key="1">
    <citation type="submission" date="2023-01" db="EMBL/GenBank/DDBJ databases">
        <title>Genome assembly of the deep-sea coral Lophelia pertusa.</title>
        <authorList>
            <person name="Herrera S."/>
            <person name="Cordes E."/>
        </authorList>
    </citation>
    <scope>NUCLEOTIDE SEQUENCE</scope>
    <source>
        <strain evidence="2">USNM1676648</strain>
        <tissue evidence="2">Polyp</tissue>
    </source>
</reference>
<evidence type="ECO:0000259" key="1">
    <source>
        <dbReference type="PROSITE" id="PS50965"/>
    </source>
</evidence>
<dbReference type="Pfam" id="PF08378">
    <property type="entry name" value="NERD"/>
    <property type="match status" value="1"/>
</dbReference>
<dbReference type="OrthoDB" id="1874403at2759"/>
<evidence type="ECO:0000313" key="3">
    <source>
        <dbReference type="Proteomes" id="UP001163046"/>
    </source>
</evidence>
<dbReference type="EMBL" id="MU825877">
    <property type="protein sequence ID" value="KAJ7386282.1"/>
    <property type="molecule type" value="Genomic_DNA"/>
</dbReference>
<dbReference type="PANTHER" id="PTHR35287">
    <property type="entry name" value="SI:ZFOS-911D5.4"/>
    <property type="match status" value="1"/>
</dbReference>
<protein>
    <recommendedName>
        <fullName evidence="1">NERD domain-containing protein</fullName>
    </recommendedName>
</protein>
<accession>A0A9W9ZR88</accession>
<comment type="caution">
    <text evidence="2">The sequence shown here is derived from an EMBL/GenBank/DDBJ whole genome shotgun (WGS) entry which is preliminary data.</text>
</comment>
<feature type="domain" description="NERD" evidence="1">
    <location>
        <begin position="64"/>
        <end position="192"/>
    </location>
</feature>
<dbReference type="AlphaFoldDB" id="A0A9W9ZR88"/>
<proteinExistence type="predicted"/>
<dbReference type="Proteomes" id="UP001163046">
    <property type="component" value="Unassembled WGS sequence"/>
</dbReference>
<name>A0A9W9ZR88_9CNID</name>